<organism evidence="2 3">
    <name type="scientific">Punica granatum</name>
    <name type="common">Pomegranate</name>
    <dbReference type="NCBI Taxonomy" id="22663"/>
    <lineage>
        <taxon>Eukaryota</taxon>
        <taxon>Viridiplantae</taxon>
        <taxon>Streptophyta</taxon>
        <taxon>Embryophyta</taxon>
        <taxon>Tracheophyta</taxon>
        <taxon>Spermatophyta</taxon>
        <taxon>Magnoliopsida</taxon>
        <taxon>eudicotyledons</taxon>
        <taxon>Gunneridae</taxon>
        <taxon>Pentapetalae</taxon>
        <taxon>rosids</taxon>
        <taxon>malvids</taxon>
        <taxon>Myrtales</taxon>
        <taxon>Lythraceae</taxon>
        <taxon>Punica</taxon>
    </lineage>
</organism>
<dbReference type="SUPFAM" id="SSF52047">
    <property type="entry name" value="RNI-like"/>
    <property type="match status" value="1"/>
</dbReference>
<evidence type="ECO:0000313" key="3">
    <source>
        <dbReference type="Proteomes" id="UP000233551"/>
    </source>
</evidence>
<dbReference type="PANTHER" id="PTHR34145">
    <property type="entry name" value="OS02G0105600 PROTEIN"/>
    <property type="match status" value="1"/>
</dbReference>
<dbReference type="Pfam" id="PF23622">
    <property type="entry name" value="LRR_At1g61320_AtMIF1"/>
    <property type="match status" value="1"/>
</dbReference>
<protein>
    <recommendedName>
        <fullName evidence="1">At1g61320/AtMIF1 LRR domain-containing protein</fullName>
    </recommendedName>
</protein>
<dbReference type="InterPro" id="IPR032675">
    <property type="entry name" value="LRR_dom_sf"/>
</dbReference>
<dbReference type="Gene3D" id="3.80.10.10">
    <property type="entry name" value="Ribonuclease Inhibitor"/>
    <property type="match status" value="1"/>
</dbReference>
<dbReference type="EMBL" id="PGOL01008785">
    <property type="protein sequence ID" value="PKI31444.1"/>
    <property type="molecule type" value="Genomic_DNA"/>
</dbReference>
<accession>A0A2I0HID3</accession>
<dbReference type="Proteomes" id="UP000233551">
    <property type="component" value="Unassembled WGS sequence"/>
</dbReference>
<comment type="caution">
    <text evidence="2">The sequence shown here is derived from an EMBL/GenBank/DDBJ whole genome shotgun (WGS) entry which is preliminary data.</text>
</comment>
<dbReference type="InterPro" id="IPR055357">
    <property type="entry name" value="LRR_At1g61320_AtMIF1"/>
</dbReference>
<dbReference type="AlphaFoldDB" id="A0A2I0HID3"/>
<feature type="domain" description="At1g61320/AtMIF1 LRR" evidence="1">
    <location>
        <begin position="82"/>
        <end position="167"/>
    </location>
</feature>
<evidence type="ECO:0000259" key="1">
    <source>
        <dbReference type="Pfam" id="PF23622"/>
    </source>
</evidence>
<gene>
    <name evidence="2" type="ORF">CRG98_048157</name>
</gene>
<name>A0A2I0HID3_PUNGR</name>
<reference evidence="2 3" key="1">
    <citation type="submission" date="2017-11" db="EMBL/GenBank/DDBJ databases">
        <title>De-novo sequencing of pomegranate (Punica granatum L.) genome.</title>
        <authorList>
            <person name="Akparov Z."/>
            <person name="Amiraslanov A."/>
            <person name="Hajiyeva S."/>
            <person name="Abbasov M."/>
            <person name="Kaur K."/>
            <person name="Hamwieh A."/>
            <person name="Solovyev V."/>
            <person name="Salamov A."/>
            <person name="Braich B."/>
            <person name="Kosarev P."/>
            <person name="Mahmoud A."/>
            <person name="Hajiyev E."/>
            <person name="Babayeva S."/>
            <person name="Izzatullayeva V."/>
            <person name="Mammadov A."/>
            <person name="Mammadov A."/>
            <person name="Sharifova S."/>
            <person name="Ojaghi J."/>
            <person name="Eynullazada K."/>
            <person name="Bayramov B."/>
            <person name="Abdulazimova A."/>
            <person name="Shahmuradov I."/>
        </authorList>
    </citation>
    <scope>NUCLEOTIDE SEQUENCE [LARGE SCALE GENOMIC DNA]</scope>
    <source>
        <strain evidence="3">cv. AG2017</strain>
        <tissue evidence="2">Leaf</tissue>
    </source>
</reference>
<sequence length="391" mass="44225">MTIESRVCPRMSSTRLCPLPNIKRVARITSLSKSRLETFQISDFRGRIIAPNAELRYVMMGEDSWDGRSESFIRFVDGALVLHRLLGSCPLLEDLSLPSCNPLSVIKLPYLDYLKSMSVTGYLHQLKAVSIQAPALERLRLNCYFLQDQGISLVVRESPNLRSLELRGVFQTNEWFSRFLSMFPGFSLWKRIWILNPLLKKITVVNCDNLEEIRIETPKLLSFLFEACCSAEHATLPSIWAESPLAVVWSNSHFLSHKMVEVVVLVKGVNKKSVLSEPGTLLLKVMFKPSGRSCYSVALDGLLWACRPTTVFLTASYPFVKFICTALANGEEDAECSQGDVNCWKHEDKGLTIERVEGLQHPRPLDGSIFSSWARKLRFDAGNEVCLRLQC</sequence>
<proteinExistence type="predicted"/>
<dbReference type="InterPro" id="IPR053772">
    <property type="entry name" value="At1g61320/At1g61330-like"/>
</dbReference>
<evidence type="ECO:0000313" key="2">
    <source>
        <dbReference type="EMBL" id="PKI31444.1"/>
    </source>
</evidence>
<dbReference type="PANTHER" id="PTHR34145:SF65">
    <property type="entry name" value="FBD DOMAIN-CONTAINING PROTEIN"/>
    <property type="match status" value="1"/>
</dbReference>
<keyword evidence="3" id="KW-1185">Reference proteome</keyword>